<protein>
    <submittedName>
        <fullName evidence="3">Uncharacterized protein</fullName>
    </submittedName>
</protein>
<evidence type="ECO:0000256" key="1">
    <source>
        <dbReference type="SAM" id="MobiDB-lite"/>
    </source>
</evidence>
<dbReference type="AlphaFoldDB" id="A0A9D5H3Y2"/>
<keyword evidence="2" id="KW-0812">Transmembrane</keyword>
<sequence>MHLLRRISSVLASELFTIMHGGSNSRKGSNLSIFIVIFSVFLFAMFMYNKDVKFIAEFPLSSKSTKAHQILTTTTTTTTTTTPGPATITILQSSDDGDMPKKKEKTKEADEQEGIKLSELEVAWPEKVVVKVPESCDLFEGAWVLDNTTHPLYKEHELSTSAAGTCLSMLSLAGDVAGLLGKNSRNGAVEV</sequence>
<reference evidence="3" key="1">
    <citation type="submission" date="2021-03" db="EMBL/GenBank/DDBJ databases">
        <authorList>
            <person name="Li Z."/>
            <person name="Yang C."/>
        </authorList>
    </citation>
    <scope>NUCLEOTIDE SEQUENCE</scope>
    <source>
        <strain evidence="3">Dzin_1.0</strain>
        <tissue evidence="3">Leaf</tissue>
    </source>
</reference>
<evidence type="ECO:0000313" key="3">
    <source>
        <dbReference type="EMBL" id="KAJ0962266.1"/>
    </source>
</evidence>
<proteinExistence type="predicted"/>
<feature type="compositionally biased region" description="Basic and acidic residues" evidence="1">
    <location>
        <begin position="98"/>
        <end position="112"/>
    </location>
</feature>
<keyword evidence="4" id="KW-1185">Reference proteome</keyword>
<evidence type="ECO:0000313" key="4">
    <source>
        <dbReference type="Proteomes" id="UP001085076"/>
    </source>
</evidence>
<gene>
    <name evidence="3" type="ORF">J5N97_030094</name>
</gene>
<dbReference type="EMBL" id="JAGGNH010000010">
    <property type="protein sequence ID" value="KAJ0962266.1"/>
    <property type="molecule type" value="Genomic_DNA"/>
</dbReference>
<comment type="caution">
    <text evidence="3">The sequence shown here is derived from an EMBL/GenBank/DDBJ whole genome shotgun (WGS) entry which is preliminary data.</text>
</comment>
<name>A0A9D5H3Y2_9LILI</name>
<accession>A0A9D5H3Y2</accession>
<feature type="transmembrane region" description="Helical" evidence="2">
    <location>
        <begin position="31"/>
        <end position="48"/>
    </location>
</feature>
<dbReference type="Proteomes" id="UP001085076">
    <property type="component" value="Miscellaneous, Linkage group lg10"/>
</dbReference>
<reference evidence="3" key="2">
    <citation type="journal article" date="2022" name="Hortic Res">
        <title>The genome of Dioscorea zingiberensis sheds light on the biosynthesis, origin and evolution of the medicinally important diosgenin saponins.</title>
        <authorList>
            <person name="Li Y."/>
            <person name="Tan C."/>
            <person name="Li Z."/>
            <person name="Guo J."/>
            <person name="Li S."/>
            <person name="Chen X."/>
            <person name="Wang C."/>
            <person name="Dai X."/>
            <person name="Yang H."/>
            <person name="Song W."/>
            <person name="Hou L."/>
            <person name="Xu J."/>
            <person name="Tong Z."/>
            <person name="Xu A."/>
            <person name="Yuan X."/>
            <person name="Wang W."/>
            <person name="Yang Q."/>
            <person name="Chen L."/>
            <person name="Sun Z."/>
            <person name="Wang K."/>
            <person name="Pan B."/>
            <person name="Chen J."/>
            <person name="Bao Y."/>
            <person name="Liu F."/>
            <person name="Qi X."/>
            <person name="Gang D.R."/>
            <person name="Wen J."/>
            <person name="Li J."/>
        </authorList>
    </citation>
    <scope>NUCLEOTIDE SEQUENCE</scope>
    <source>
        <strain evidence="3">Dzin_1.0</strain>
    </source>
</reference>
<evidence type="ECO:0000256" key="2">
    <source>
        <dbReference type="SAM" id="Phobius"/>
    </source>
</evidence>
<organism evidence="3 4">
    <name type="scientific">Dioscorea zingiberensis</name>
    <dbReference type="NCBI Taxonomy" id="325984"/>
    <lineage>
        <taxon>Eukaryota</taxon>
        <taxon>Viridiplantae</taxon>
        <taxon>Streptophyta</taxon>
        <taxon>Embryophyta</taxon>
        <taxon>Tracheophyta</taxon>
        <taxon>Spermatophyta</taxon>
        <taxon>Magnoliopsida</taxon>
        <taxon>Liliopsida</taxon>
        <taxon>Dioscoreales</taxon>
        <taxon>Dioscoreaceae</taxon>
        <taxon>Dioscorea</taxon>
    </lineage>
</organism>
<keyword evidence="2" id="KW-1133">Transmembrane helix</keyword>
<keyword evidence="2" id="KW-0472">Membrane</keyword>
<feature type="region of interest" description="Disordered" evidence="1">
    <location>
        <begin position="91"/>
        <end position="112"/>
    </location>
</feature>